<proteinExistence type="predicted"/>
<name>A0A9W8UPI0_AKAMU</name>
<dbReference type="SUPFAM" id="SSF48371">
    <property type="entry name" value="ARM repeat"/>
    <property type="match status" value="1"/>
</dbReference>
<dbReference type="Pfam" id="PF12765">
    <property type="entry name" value="Cohesin_HEAT"/>
    <property type="match status" value="1"/>
</dbReference>
<dbReference type="InterPro" id="IPR011989">
    <property type="entry name" value="ARM-like"/>
</dbReference>
<dbReference type="EMBL" id="JAJHUN010000005">
    <property type="protein sequence ID" value="KAJ4159437.1"/>
    <property type="molecule type" value="Genomic_DNA"/>
</dbReference>
<keyword evidence="2" id="KW-1185">Reference proteome</keyword>
<evidence type="ECO:0008006" key="3">
    <source>
        <dbReference type="Google" id="ProtNLM"/>
    </source>
</evidence>
<dbReference type="InterPro" id="IPR026003">
    <property type="entry name" value="Cohesin_HEAT"/>
</dbReference>
<organism evidence="1 2">
    <name type="scientific">Akanthomyces muscarius</name>
    <name type="common">Entomopathogenic fungus</name>
    <name type="synonym">Lecanicillium muscarium</name>
    <dbReference type="NCBI Taxonomy" id="2231603"/>
    <lineage>
        <taxon>Eukaryota</taxon>
        <taxon>Fungi</taxon>
        <taxon>Dikarya</taxon>
        <taxon>Ascomycota</taxon>
        <taxon>Pezizomycotina</taxon>
        <taxon>Sordariomycetes</taxon>
        <taxon>Hypocreomycetidae</taxon>
        <taxon>Hypocreales</taxon>
        <taxon>Cordycipitaceae</taxon>
        <taxon>Akanthomyces</taxon>
    </lineage>
</organism>
<protein>
    <recommendedName>
        <fullName evidence="3">HEAT repeat domain-containing protein</fullName>
    </recommendedName>
</protein>
<dbReference type="GeneID" id="80895498"/>
<dbReference type="Gene3D" id="1.25.10.10">
    <property type="entry name" value="Leucine-rich Repeat Variant"/>
    <property type="match status" value="1"/>
</dbReference>
<reference evidence="1" key="1">
    <citation type="journal article" date="2023" name="Access Microbiol">
        <title>De-novo genome assembly for Akanthomyces muscarius, a biocontrol agent of insect agricultural pests.</title>
        <authorList>
            <person name="Erdos Z."/>
            <person name="Studholme D.J."/>
            <person name="Raymond B."/>
            <person name="Sharma M."/>
        </authorList>
    </citation>
    <scope>NUCLEOTIDE SEQUENCE</scope>
    <source>
        <strain evidence="1">Ve6</strain>
    </source>
</reference>
<dbReference type="Pfam" id="PF13646">
    <property type="entry name" value="HEAT_2"/>
    <property type="match status" value="1"/>
</dbReference>
<gene>
    <name evidence="1" type="ORF">LMH87_008339</name>
</gene>
<evidence type="ECO:0000313" key="2">
    <source>
        <dbReference type="Proteomes" id="UP001144673"/>
    </source>
</evidence>
<accession>A0A9W8UPI0</accession>
<dbReference type="RefSeq" id="XP_056057436.1">
    <property type="nucleotide sequence ID" value="XM_056197241.1"/>
</dbReference>
<dbReference type="InterPro" id="IPR016024">
    <property type="entry name" value="ARM-type_fold"/>
</dbReference>
<dbReference type="KEGG" id="amus:LMH87_008339"/>
<comment type="caution">
    <text evidence="1">The sequence shown here is derived from an EMBL/GenBank/DDBJ whole genome shotgun (WGS) entry which is preliminary data.</text>
</comment>
<dbReference type="Proteomes" id="UP001144673">
    <property type="component" value="Unassembled WGS sequence"/>
</dbReference>
<dbReference type="AlphaFoldDB" id="A0A9W8UPI0"/>
<sequence length="213" mass="22875">MLAAVAVRLYDDDWDVRRAAVEALGERSALSDEILALVAGQLGDENTTVRWAAVKALGERSALPNEALAAVAGRLDDKSSTVRGAAVKVLGGRSALPDAILAAVAKRLNDEDSDVRSAAIGVLTNKLKDVKDWINRAQPADCPSNVDGFGLGEGQVIYRAEIAALRGTALVDEKPLITTPYKALLKRNFKEQTNVTPPSSPYENIRYYETLNT</sequence>
<evidence type="ECO:0000313" key="1">
    <source>
        <dbReference type="EMBL" id="KAJ4159437.1"/>
    </source>
</evidence>